<feature type="compositionally biased region" description="Low complexity" evidence="1">
    <location>
        <begin position="26"/>
        <end position="38"/>
    </location>
</feature>
<evidence type="ECO:0000256" key="1">
    <source>
        <dbReference type="SAM" id="MobiDB-lite"/>
    </source>
</evidence>
<feature type="compositionally biased region" description="Basic residues" evidence="1">
    <location>
        <begin position="80"/>
        <end position="93"/>
    </location>
</feature>
<name>A0A1V9YLR5_ACHHY</name>
<accession>A0A1V9YLR5</accession>
<feature type="compositionally biased region" description="Low complexity" evidence="1">
    <location>
        <begin position="121"/>
        <end position="140"/>
    </location>
</feature>
<proteinExistence type="predicted"/>
<dbReference type="OrthoDB" id="79911at2759"/>
<comment type="caution">
    <text evidence="2">The sequence shown here is derived from an EMBL/GenBank/DDBJ whole genome shotgun (WGS) entry which is preliminary data.</text>
</comment>
<dbReference type="EMBL" id="JNBR01001491">
    <property type="protein sequence ID" value="OQR86658.1"/>
    <property type="molecule type" value="Genomic_DNA"/>
</dbReference>
<evidence type="ECO:0000313" key="2">
    <source>
        <dbReference type="EMBL" id="OQR86658.1"/>
    </source>
</evidence>
<gene>
    <name evidence="2" type="ORF">ACHHYP_10312</name>
</gene>
<protein>
    <submittedName>
        <fullName evidence="2">Uncharacterized protein</fullName>
    </submittedName>
</protein>
<feature type="compositionally biased region" description="Polar residues" evidence="1">
    <location>
        <begin position="195"/>
        <end position="204"/>
    </location>
</feature>
<evidence type="ECO:0000313" key="3">
    <source>
        <dbReference type="Proteomes" id="UP000243579"/>
    </source>
</evidence>
<organism evidence="2 3">
    <name type="scientific">Achlya hypogyna</name>
    <name type="common">Oomycete</name>
    <name type="synonym">Protoachlya hypogyna</name>
    <dbReference type="NCBI Taxonomy" id="1202772"/>
    <lineage>
        <taxon>Eukaryota</taxon>
        <taxon>Sar</taxon>
        <taxon>Stramenopiles</taxon>
        <taxon>Oomycota</taxon>
        <taxon>Saprolegniomycetes</taxon>
        <taxon>Saprolegniales</taxon>
        <taxon>Achlyaceae</taxon>
        <taxon>Achlya</taxon>
    </lineage>
</organism>
<keyword evidence="3" id="KW-1185">Reference proteome</keyword>
<feature type="compositionally biased region" description="Basic and acidic residues" evidence="1">
    <location>
        <begin position="178"/>
        <end position="189"/>
    </location>
</feature>
<dbReference type="Proteomes" id="UP000243579">
    <property type="component" value="Unassembled WGS sequence"/>
</dbReference>
<sequence length="230" mass="26183">MSREERKTAQIWASIEKMQKKEEENNASSDNSSSAADSRSSKRKKTKKKDRKRDSLDDDATLTMHKSDCQSWRSGPFVPPKKKWCSRWAHNHPRVQDVQVPPTTSPRKHVENTVPEPEPTPATESVHTPPALAPARSSPLRQDEDRDHVSNIERTSKAEADMNATGSRRKRKSLWDVGDPRLSQEESKEAWAPQPWSTSPSQASMGARRYQPYIQPRGRSWATTNAPYSR</sequence>
<dbReference type="AlphaFoldDB" id="A0A1V9YLR5"/>
<feature type="compositionally biased region" description="Basic and acidic residues" evidence="1">
    <location>
        <begin position="141"/>
        <end position="160"/>
    </location>
</feature>
<feature type="region of interest" description="Disordered" evidence="1">
    <location>
        <begin position="1"/>
        <end position="208"/>
    </location>
</feature>
<reference evidence="2 3" key="1">
    <citation type="journal article" date="2014" name="Genome Biol. Evol.">
        <title>The secreted proteins of Achlya hypogyna and Thraustotheca clavata identify the ancestral oomycete secretome and reveal gene acquisitions by horizontal gene transfer.</title>
        <authorList>
            <person name="Misner I."/>
            <person name="Blouin N."/>
            <person name="Leonard G."/>
            <person name="Richards T.A."/>
            <person name="Lane C.E."/>
        </authorList>
    </citation>
    <scope>NUCLEOTIDE SEQUENCE [LARGE SCALE GENOMIC DNA]</scope>
    <source>
        <strain evidence="2 3">ATCC 48635</strain>
    </source>
</reference>
<feature type="compositionally biased region" description="Basic residues" evidence="1">
    <location>
        <begin position="41"/>
        <end position="51"/>
    </location>
</feature>